<feature type="domain" description="Flavodoxin-like" evidence="11">
    <location>
        <begin position="7"/>
        <end position="151"/>
    </location>
</feature>
<evidence type="ECO:0000256" key="5">
    <source>
        <dbReference type="ARBA" id="ARBA00022630"/>
    </source>
</evidence>
<dbReference type="RefSeq" id="XP_013165692.1">
    <property type="nucleotide sequence ID" value="XM_013310238.1"/>
</dbReference>
<name>A0AAJ7E769_PAPXU</name>
<comment type="caution">
    <text evidence="10">Lacks conserved residue(s) required for the propagation of feature annotation.</text>
</comment>
<reference evidence="13" key="1">
    <citation type="submission" date="2025-08" db="UniProtKB">
        <authorList>
            <consortium name="RefSeq"/>
        </authorList>
    </citation>
    <scope>IDENTIFICATION</scope>
</reference>
<evidence type="ECO:0000256" key="2">
    <source>
        <dbReference type="ARBA" id="ARBA00001974"/>
    </source>
</evidence>
<gene>
    <name evidence="13" type="primary">LOC106116413</name>
</gene>
<feature type="binding site" evidence="10">
    <location>
        <begin position="525"/>
        <end position="529"/>
    </location>
    <ligand>
        <name>NADP(+)</name>
        <dbReference type="ChEBI" id="CHEBI:58349"/>
    </ligand>
</feature>
<comment type="subcellular location">
    <subcellularLocation>
        <location evidence="3 10">Cytoplasm</location>
    </subcellularLocation>
</comment>
<dbReference type="PROSITE" id="PS50902">
    <property type="entry name" value="FLAVODOXIN_LIKE"/>
    <property type="match status" value="1"/>
</dbReference>
<dbReference type="GO" id="GO:0160246">
    <property type="term" value="F:NADPH-iron-sulfur [2Fe-2S] protein oxidoreductase activity"/>
    <property type="evidence" value="ECO:0007669"/>
    <property type="project" value="InterPro"/>
</dbReference>
<comment type="cofactor">
    <cofactor evidence="1 10">
        <name>FMN</name>
        <dbReference type="ChEBI" id="CHEBI:58210"/>
    </cofactor>
</comment>
<evidence type="ECO:0000256" key="1">
    <source>
        <dbReference type="ARBA" id="ARBA00001917"/>
    </source>
</evidence>
<dbReference type="GO" id="GO:0016226">
    <property type="term" value="P:iron-sulfur cluster assembly"/>
    <property type="evidence" value="ECO:0007669"/>
    <property type="project" value="UniProtKB-UniRule"/>
</dbReference>
<sequence length="599" mass="69832">MIEINRVLVLYGSQTFTAQEIAERIWRKTKALGFRGPVQAMDDYPISQLIHEKFAIFVSSTTGQGDEPDNMKKFWKFLLRKNLPANSLRNLKFGVLGLGDSSYEKFNFVGKKLNKRLIQLGATPLLDVGLCDYQHDLGHDAVLEPWLDKFFIELKQYFPEIQMDELNDNFIPKWKVSLIKDKENLNNIAYEDIYFANGQKNAYLEPKFLTVEKNVRTTHETHFQDVRLITFRSNNDNKLDFKPGDIFNIRPRNSKEDIDDLFTIFQSHGIDIKHYYKLLVEEYHDDMPVPDFLQEPLTLYEIAEQYWDLRAYPTQYVFSLLALVSQDKLERDKCIELSSAAGQEEWLNYCRRPRRTILEVFHDFHKSTSKLTIDILFELFSTIKPRSFSIASSALFSNGINFDLLVAVVKYNTKLKKPRLGLTSNWLKDLQVDDNVYGWIKNGTFKFPKENIPQILIGPGTGLAPFRSLLQERVSQNLASKEIYHLFFGCRYKDKDFHCKEELEQMVEDGKLSLYCAFSRDQDNKIYVQHKISEHGNNLWKLIKDGGYIFISGNSKNMPDNVRDAFKDVFCEIGGLNENESKDMLQMLEKSGKLQMETW</sequence>
<evidence type="ECO:0000256" key="4">
    <source>
        <dbReference type="ARBA" id="ARBA00022490"/>
    </source>
</evidence>
<keyword evidence="4 10" id="KW-0963">Cytoplasm</keyword>
<dbReference type="Gene3D" id="2.40.30.10">
    <property type="entry name" value="Translation factors"/>
    <property type="match status" value="1"/>
</dbReference>
<dbReference type="KEGG" id="pxu:106116413"/>
<evidence type="ECO:0000259" key="12">
    <source>
        <dbReference type="PROSITE" id="PS51384"/>
    </source>
</evidence>
<dbReference type="GO" id="GO:0050661">
    <property type="term" value="F:NADP binding"/>
    <property type="evidence" value="ECO:0007669"/>
    <property type="project" value="UniProtKB-UniRule"/>
</dbReference>
<dbReference type="InterPro" id="IPR001709">
    <property type="entry name" value="Flavoprot_Pyr_Nucl_cyt_Rdtase"/>
</dbReference>
<dbReference type="InterPro" id="IPR039261">
    <property type="entry name" value="FNR_nucleotide-bd"/>
</dbReference>
<comment type="similarity">
    <text evidence="10">In the C-terminal section; belongs to the flavoprotein pyridine nucleotide cytochrome reductase family.</text>
</comment>
<dbReference type="SUPFAM" id="SSF52343">
    <property type="entry name" value="Ferredoxin reductase-like, C-terminal NADP-linked domain"/>
    <property type="match status" value="1"/>
</dbReference>
<dbReference type="GO" id="GO:0010181">
    <property type="term" value="F:FMN binding"/>
    <property type="evidence" value="ECO:0007669"/>
    <property type="project" value="UniProtKB-UniRule"/>
</dbReference>
<feature type="binding site" evidence="10">
    <location>
        <position position="354"/>
    </location>
    <ligand>
        <name>FAD</name>
        <dbReference type="ChEBI" id="CHEBI:57692"/>
    </ligand>
</feature>
<dbReference type="InterPro" id="IPR017938">
    <property type="entry name" value="Riboflavin_synthase-like_b-brl"/>
</dbReference>
<evidence type="ECO:0000256" key="6">
    <source>
        <dbReference type="ARBA" id="ARBA00022643"/>
    </source>
</evidence>
<dbReference type="Gene3D" id="3.40.50.80">
    <property type="entry name" value="Nucleotide-binding domain of ferredoxin-NADP reductase (FNR) module"/>
    <property type="match status" value="1"/>
</dbReference>
<dbReference type="GO" id="GO:0050660">
    <property type="term" value="F:flavin adenine dinucleotide binding"/>
    <property type="evidence" value="ECO:0007669"/>
    <property type="project" value="UniProtKB-UniRule"/>
</dbReference>
<keyword evidence="8 10" id="KW-0521">NADP</keyword>
<dbReference type="PANTHER" id="PTHR19384">
    <property type="entry name" value="NITRIC OXIDE SYNTHASE-RELATED"/>
    <property type="match status" value="1"/>
</dbReference>
<dbReference type="Pfam" id="PF00667">
    <property type="entry name" value="FAD_binding_1"/>
    <property type="match status" value="1"/>
</dbReference>
<feature type="domain" description="FAD-binding FR-type" evidence="12">
    <location>
        <begin position="204"/>
        <end position="448"/>
    </location>
</feature>
<feature type="binding site" evidence="10">
    <location>
        <begin position="386"/>
        <end position="389"/>
    </location>
    <ligand>
        <name>FAD</name>
        <dbReference type="ChEBI" id="CHEBI:57692"/>
    </ligand>
</feature>
<feature type="binding site" evidence="10">
    <location>
        <begin position="519"/>
        <end position="520"/>
    </location>
    <ligand>
        <name>NADP(+)</name>
        <dbReference type="ChEBI" id="CHEBI:58349"/>
    </ligand>
</feature>
<dbReference type="SUPFAM" id="SSF52218">
    <property type="entry name" value="Flavoproteins"/>
    <property type="match status" value="1"/>
</dbReference>
<dbReference type="GO" id="GO:0005829">
    <property type="term" value="C:cytosol"/>
    <property type="evidence" value="ECO:0007669"/>
    <property type="project" value="TreeGrafter"/>
</dbReference>
<proteinExistence type="inferred from homology"/>
<dbReference type="GO" id="GO:0005634">
    <property type="term" value="C:nucleus"/>
    <property type="evidence" value="ECO:0007669"/>
    <property type="project" value="UniProtKB-ARBA"/>
</dbReference>
<dbReference type="InterPro" id="IPR023173">
    <property type="entry name" value="NADPH_Cyt_P450_Rdtase_alpha"/>
</dbReference>
<dbReference type="EC" id="1.18.1.-" evidence="10"/>
<dbReference type="InterPro" id="IPR003097">
    <property type="entry name" value="CysJ-like_FAD-binding"/>
</dbReference>
<evidence type="ECO:0000256" key="7">
    <source>
        <dbReference type="ARBA" id="ARBA00022827"/>
    </source>
</evidence>
<feature type="binding site" evidence="10">
    <location>
        <begin position="98"/>
        <end position="107"/>
    </location>
    <ligand>
        <name>FMN</name>
        <dbReference type="ChEBI" id="CHEBI:58210"/>
    </ligand>
</feature>
<organism evidence="13">
    <name type="scientific">Papilio xuthus</name>
    <name type="common">Asian swallowtail butterfly</name>
    <dbReference type="NCBI Taxonomy" id="66420"/>
    <lineage>
        <taxon>Eukaryota</taxon>
        <taxon>Metazoa</taxon>
        <taxon>Ecdysozoa</taxon>
        <taxon>Arthropoda</taxon>
        <taxon>Hexapoda</taxon>
        <taxon>Insecta</taxon>
        <taxon>Pterygota</taxon>
        <taxon>Neoptera</taxon>
        <taxon>Endopterygota</taxon>
        <taxon>Lepidoptera</taxon>
        <taxon>Glossata</taxon>
        <taxon>Ditrysia</taxon>
        <taxon>Papilionoidea</taxon>
        <taxon>Papilionidae</taxon>
        <taxon>Papilioninae</taxon>
        <taxon>Papilio</taxon>
    </lineage>
</organism>
<dbReference type="InterPro" id="IPR029039">
    <property type="entry name" value="Flavoprotein-like_sf"/>
</dbReference>
<dbReference type="PROSITE" id="PS51384">
    <property type="entry name" value="FAD_FR"/>
    <property type="match status" value="1"/>
</dbReference>
<dbReference type="PANTHER" id="PTHR19384:SF10">
    <property type="entry name" value="NADPH-DEPENDENT DIFLAVIN OXIDOREDUCTASE 1"/>
    <property type="match status" value="1"/>
</dbReference>
<dbReference type="PRINTS" id="PR00371">
    <property type="entry name" value="FPNCR"/>
</dbReference>
<dbReference type="InterPro" id="IPR028879">
    <property type="entry name" value="NDOR1"/>
</dbReference>
<dbReference type="FunFam" id="3.40.50.80:FF:000030">
    <property type="entry name" value="NADPH-dependent diflavin oxidoreductase 1"/>
    <property type="match status" value="1"/>
</dbReference>
<keyword evidence="9 10" id="KW-0560">Oxidoreductase</keyword>
<dbReference type="GO" id="GO:0016651">
    <property type="term" value="F:oxidoreductase activity, acting on NAD(P)H"/>
    <property type="evidence" value="ECO:0007669"/>
    <property type="project" value="UniProtKB-UniRule"/>
</dbReference>
<comment type="similarity">
    <text evidence="10">In the N-terminal section; belongs to the flavodoxin family.</text>
</comment>
<dbReference type="PRINTS" id="PR00369">
    <property type="entry name" value="FLAVODOXIN"/>
</dbReference>
<keyword evidence="5 10" id="KW-0285">Flavoprotein</keyword>
<feature type="binding site" evidence="10">
    <location>
        <position position="599"/>
    </location>
    <ligand>
        <name>FAD</name>
        <dbReference type="ChEBI" id="CHEBI:57692"/>
    </ligand>
</feature>
<keyword evidence="6 10" id="KW-0288">FMN</keyword>
<dbReference type="GeneID" id="106116413"/>
<dbReference type="InterPro" id="IPR008254">
    <property type="entry name" value="Flavodoxin/NO_synth"/>
</dbReference>
<dbReference type="HAMAP" id="MF_03178">
    <property type="entry name" value="NDOR1"/>
    <property type="match status" value="1"/>
</dbReference>
<dbReference type="Pfam" id="PF00175">
    <property type="entry name" value="NAD_binding_1"/>
    <property type="match status" value="1"/>
</dbReference>
<feature type="binding site" evidence="10">
    <location>
        <position position="461"/>
    </location>
    <ligand>
        <name>NADP(+)</name>
        <dbReference type="ChEBI" id="CHEBI:58349"/>
    </ligand>
</feature>
<comment type="catalytic activity">
    <reaction evidence="10">
        <text>2 oxidized [2Fe-2S]-[protein] + NADPH = 2 reduced [2Fe-2S]-[protein] + NADP(+) + H(+)</text>
        <dbReference type="Rhea" id="RHEA:67716"/>
        <dbReference type="Rhea" id="RHEA-COMP:17327"/>
        <dbReference type="Rhea" id="RHEA-COMP:17328"/>
        <dbReference type="ChEBI" id="CHEBI:15378"/>
        <dbReference type="ChEBI" id="CHEBI:33737"/>
        <dbReference type="ChEBI" id="CHEBI:33738"/>
        <dbReference type="ChEBI" id="CHEBI:57783"/>
        <dbReference type="ChEBI" id="CHEBI:58349"/>
    </reaction>
</comment>
<comment type="similarity">
    <text evidence="10">Belongs to the NADPH-dependent diflavin oxidoreductase NDOR1 family.</text>
</comment>
<comment type="function">
    <text evidence="10">NADPH-dependent reductase which is a central component of the cytosolic iron-sulfur (Fe-S) protein assembly (CIA) machinery. Transfers electrons from NADPH via its FAD and FMN prosthetic groups to the [2Fe-2S] cluster of the anamorsin/DRE2 homolog, another key component of the CIA machinery. In turn, this reduced cluster provides electrons for assembly of cytosolic iron-sulfur cluster proteins.</text>
</comment>
<dbReference type="InterPro" id="IPR001094">
    <property type="entry name" value="Flavdoxin-like"/>
</dbReference>
<dbReference type="InterPro" id="IPR001433">
    <property type="entry name" value="OxRdtase_FAD/NAD-bd"/>
</dbReference>
<dbReference type="AlphaFoldDB" id="A0AAJ7E769"/>
<keyword evidence="7 10" id="KW-0274">FAD</keyword>
<dbReference type="Proteomes" id="UP000694872">
    <property type="component" value="Unplaced"/>
</dbReference>
<feature type="binding site" evidence="10">
    <location>
        <begin position="60"/>
        <end position="63"/>
    </location>
    <ligand>
        <name>FMN</name>
        <dbReference type="ChEBI" id="CHEBI:58210"/>
    </ligand>
</feature>
<dbReference type="FunFam" id="3.40.50.360:FF:000015">
    <property type="entry name" value="NADPH-dependent diflavin oxidoreductase 1"/>
    <property type="match status" value="1"/>
</dbReference>
<evidence type="ECO:0000256" key="10">
    <source>
        <dbReference type="HAMAP-Rule" id="MF_03178"/>
    </source>
</evidence>
<comment type="cofactor">
    <cofactor evidence="2 10">
        <name>FAD</name>
        <dbReference type="ChEBI" id="CHEBI:57692"/>
    </cofactor>
</comment>
<dbReference type="Gene3D" id="1.20.990.10">
    <property type="entry name" value="NADPH-cytochrome p450 Reductase, Chain A, domain 3"/>
    <property type="match status" value="1"/>
</dbReference>
<dbReference type="SUPFAM" id="SSF63380">
    <property type="entry name" value="Riboflavin synthase domain-like"/>
    <property type="match status" value="1"/>
</dbReference>
<protein>
    <recommendedName>
        <fullName evidence="10">NADPH-dependent diflavin oxidoreductase 1</fullName>
        <ecNumber evidence="10">1.18.1.-</ecNumber>
    </recommendedName>
    <alternativeName>
        <fullName evidence="10">NADPH-dependent FMN and FAD-containing oxidoreductase</fullName>
    </alternativeName>
</protein>
<evidence type="ECO:0000256" key="9">
    <source>
        <dbReference type="ARBA" id="ARBA00023002"/>
    </source>
</evidence>
<evidence type="ECO:0000313" key="13">
    <source>
        <dbReference type="RefSeq" id="XP_013165692.1"/>
    </source>
</evidence>
<evidence type="ECO:0000256" key="3">
    <source>
        <dbReference type="ARBA" id="ARBA00004496"/>
    </source>
</evidence>
<evidence type="ECO:0000256" key="8">
    <source>
        <dbReference type="ARBA" id="ARBA00022857"/>
    </source>
</evidence>
<accession>A0AAJ7E769</accession>
<dbReference type="Pfam" id="PF00258">
    <property type="entry name" value="Flavodoxin_1"/>
    <property type="match status" value="1"/>
</dbReference>
<dbReference type="Gene3D" id="3.40.50.360">
    <property type="match status" value="1"/>
</dbReference>
<evidence type="ECO:0000259" key="11">
    <source>
        <dbReference type="PROSITE" id="PS50902"/>
    </source>
</evidence>
<dbReference type="InterPro" id="IPR017927">
    <property type="entry name" value="FAD-bd_FR_type"/>
</dbReference>